<sequence length="108" mass="12381">MRREQEMQRALGKVELQLAHVYLVGLRHSSRPPLRHSDAVRTSQRNEEARGEKTRSTTKKEEGGEERSRRGDRAEPRSVPGIPLRCARRTVASHRRSLRINSVVHALP</sequence>
<keyword evidence="3" id="KW-1185">Reference proteome</keyword>
<evidence type="ECO:0000256" key="1">
    <source>
        <dbReference type="SAM" id="MobiDB-lite"/>
    </source>
</evidence>
<dbReference type="Proteomes" id="UP001189429">
    <property type="component" value="Unassembled WGS sequence"/>
</dbReference>
<proteinExistence type="predicted"/>
<gene>
    <name evidence="2" type="ORF">PCOR1329_LOCUS64624</name>
</gene>
<evidence type="ECO:0000313" key="2">
    <source>
        <dbReference type="EMBL" id="CAK0881928.1"/>
    </source>
</evidence>
<name>A0ABN9WA82_9DINO</name>
<evidence type="ECO:0000313" key="3">
    <source>
        <dbReference type="Proteomes" id="UP001189429"/>
    </source>
</evidence>
<dbReference type="EMBL" id="CAUYUJ010018248">
    <property type="protein sequence ID" value="CAK0881928.1"/>
    <property type="molecule type" value="Genomic_DNA"/>
</dbReference>
<comment type="caution">
    <text evidence="2">The sequence shown here is derived from an EMBL/GenBank/DDBJ whole genome shotgun (WGS) entry which is preliminary data.</text>
</comment>
<feature type="region of interest" description="Disordered" evidence="1">
    <location>
        <begin position="27"/>
        <end position="84"/>
    </location>
</feature>
<reference evidence="2" key="1">
    <citation type="submission" date="2023-10" db="EMBL/GenBank/DDBJ databases">
        <authorList>
            <person name="Chen Y."/>
            <person name="Shah S."/>
            <person name="Dougan E. K."/>
            <person name="Thang M."/>
            <person name="Chan C."/>
        </authorList>
    </citation>
    <scope>NUCLEOTIDE SEQUENCE [LARGE SCALE GENOMIC DNA]</scope>
</reference>
<feature type="compositionally biased region" description="Basic and acidic residues" evidence="1">
    <location>
        <begin position="35"/>
        <end position="76"/>
    </location>
</feature>
<accession>A0ABN9WA82</accession>
<organism evidence="2 3">
    <name type="scientific">Prorocentrum cordatum</name>
    <dbReference type="NCBI Taxonomy" id="2364126"/>
    <lineage>
        <taxon>Eukaryota</taxon>
        <taxon>Sar</taxon>
        <taxon>Alveolata</taxon>
        <taxon>Dinophyceae</taxon>
        <taxon>Prorocentrales</taxon>
        <taxon>Prorocentraceae</taxon>
        <taxon>Prorocentrum</taxon>
    </lineage>
</organism>
<protein>
    <submittedName>
        <fullName evidence="2">Uncharacterized protein</fullName>
    </submittedName>
</protein>